<feature type="region of interest" description="Disordered" evidence="2">
    <location>
        <begin position="262"/>
        <end position="298"/>
    </location>
</feature>
<dbReference type="Proteomes" id="UP000677228">
    <property type="component" value="Unassembled WGS sequence"/>
</dbReference>
<feature type="region of interest" description="Disordered" evidence="2">
    <location>
        <begin position="725"/>
        <end position="764"/>
    </location>
</feature>
<feature type="region of interest" description="Disordered" evidence="2">
    <location>
        <begin position="425"/>
        <end position="447"/>
    </location>
</feature>
<evidence type="ECO:0000256" key="2">
    <source>
        <dbReference type="SAM" id="MobiDB-lite"/>
    </source>
</evidence>
<dbReference type="Proteomes" id="UP000682733">
    <property type="component" value="Unassembled WGS sequence"/>
</dbReference>
<dbReference type="EMBL" id="CAJOBA010000603">
    <property type="protein sequence ID" value="CAF3544287.1"/>
    <property type="molecule type" value="Genomic_DNA"/>
</dbReference>
<sequence length="764" mass="88197">MSYTAGLLSYSYPSLISNNLSTPLEFYEPSLPYQFLSNNNTNVISSQDLFHKPIGGYQPYRMTDYAGVSSPLDIYHSPNSNSTKINQSSFSPLNDISEYSESLATASNTASSVARSIVNDPLMLRTTYQHPNRAKLEPYLGSVWEHTQDHVNVKKTGVEPHASTNMRNPQKRATEKNLSNVKAKMNKKPFETKVSHTIQANHAEPHLIHTKDSFNATQLPGSLGLQQHKSINPKHHQLNRNQTITDLPDSTETVQAWLSESQLKHGKENDENEEDVKKNDSSSPQDLDDTLKNDNDSYTKQVNKANMINSKIGDEHTSHDAEHVWSVKTDQLHTMYTNREKNKPKSINRQSVPLPRKISTNHATKSDHTSHTVRDNAVSFNMKNDSYFDSLFDGVFFRKDLPFNRNRLVQPLSTSLNKPTISKSVLKQTSQKQLKPTKYEPPSSKRINNTLITTSSWRKQVCKIHLYHVLPNSLLPFYMQNEVIYRDYLNKDTDERYREALQALRAEKKKEQSQVNETATKRMNYGNYVRNSTKDALLNNAVTPRHWTDFMDVKKGNVYELSKEEKKELYQQSKSYGERIRNRNFAIHYAEEASRLYPSTFRPSIQVNNNEIQNILESELPQRQRSKPRPSHPDTFSRTSRILKRPNSVSTTKTSRTIKTLTFENIVKNKSKQKQLKSNRSSLTSYSRNHLSDQSMLHPSDEENEGMSNFYSNKQFFRKKLYTHGSKRNTHANSNLSQMKSTKASEEEYRKMRQSCYSYSKRRR</sequence>
<evidence type="ECO:0000313" key="7">
    <source>
        <dbReference type="Proteomes" id="UP000663829"/>
    </source>
</evidence>
<organism evidence="4 7">
    <name type="scientific">Didymodactylos carnosus</name>
    <dbReference type="NCBI Taxonomy" id="1234261"/>
    <lineage>
        <taxon>Eukaryota</taxon>
        <taxon>Metazoa</taxon>
        <taxon>Spiralia</taxon>
        <taxon>Gnathifera</taxon>
        <taxon>Rotifera</taxon>
        <taxon>Eurotatoria</taxon>
        <taxon>Bdelloidea</taxon>
        <taxon>Philodinida</taxon>
        <taxon>Philodinidae</taxon>
        <taxon>Didymodactylos</taxon>
    </lineage>
</organism>
<gene>
    <name evidence="4" type="ORF">GPM918_LOCUS6112</name>
    <name evidence="3" type="ORF">OVA965_LOCUS2725</name>
    <name evidence="6" type="ORF">SRO942_LOCUS6112</name>
    <name evidence="5" type="ORF">TMI583_LOCUS2724</name>
</gene>
<comment type="caution">
    <text evidence="4">The sequence shown here is derived from an EMBL/GenBank/DDBJ whole genome shotgun (WGS) entry which is preliminary data.</text>
</comment>
<protein>
    <submittedName>
        <fullName evidence="4">Uncharacterized protein</fullName>
    </submittedName>
</protein>
<dbReference type="OrthoDB" id="10047272at2759"/>
<dbReference type="Proteomes" id="UP000681722">
    <property type="component" value="Unassembled WGS sequence"/>
</dbReference>
<feature type="compositionally biased region" description="Polar residues" evidence="2">
    <location>
        <begin position="684"/>
        <end position="697"/>
    </location>
</feature>
<keyword evidence="7" id="KW-1185">Reference proteome</keyword>
<dbReference type="EMBL" id="CAJOBC010000926">
    <property type="protein sequence ID" value="CAF3639402.1"/>
    <property type="molecule type" value="Genomic_DNA"/>
</dbReference>
<dbReference type="EMBL" id="CAJNOK010000603">
    <property type="protein sequence ID" value="CAF0764301.1"/>
    <property type="molecule type" value="Genomic_DNA"/>
</dbReference>
<proteinExistence type="predicted"/>
<feature type="compositionally biased region" description="Polar residues" evidence="2">
    <location>
        <begin position="425"/>
        <end position="434"/>
    </location>
</feature>
<feature type="coiled-coil region" evidence="1">
    <location>
        <begin position="490"/>
        <end position="521"/>
    </location>
</feature>
<feature type="compositionally biased region" description="Basic and acidic residues" evidence="2">
    <location>
        <begin position="262"/>
        <end position="280"/>
    </location>
</feature>
<reference evidence="4" key="1">
    <citation type="submission" date="2021-02" db="EMBL/GenBank/DDBJ databases">
        <authorList>
            <person name="Nowell W R."/>
        </authorList>
    </citation>
    <scope>NUCLEOTIDE SEQUENCE</scope>
</reference>
<accession>A0A813VVY8</accession>
<evidence type="ECO:0000313" key="5">
    <source>
        <dbReference type="EMBL" id="CAF3544287.1"/>
    </source>
</evidence>
<evidence type="ECO:0000256" key="1">
    <source>
        <dbReference type="SAM" id="Coils"/>
    </source>
</evidence>
<dbReference type="AlphaFoldDB" id="A0A813VVY8"/>
<feature type="region of interest" description="Disordered" evidence="2">
    <location>
        <begin position="671"/>
        <end position="705"/>
    </location>
</feature>
<dbReference type="EMBL" id="CAJNOQ010000926">
    <property type="protein sequence ID" value="CAF0851808.1"/>
    <property type="molecule type" value="Genomic_DNA"/>
</dbReference>
<evidence type="ECO:0000313" key="3">
    <source>
        <dbReference type="EMBL" id="CAF0764301.1"/>
    </source>
</evidence>
<feature type="region of interest" description="Disordered" evidence="2">
    <location>
        <begin position="618"/>
        <end position="656"/>
    </location>
</feature>
<keyword evidence="1" id="KW-0175">Coiled coil</keyword>
<evidence type="ECO:0000313" key="4">
    <source>
        <dbReference type="EMBL" id="CAF0851808.1"/>
    </source>
</evidence>
<name>A0A813VVY8_9BILA</name>
<feature type="compositionally biased region" description="Polar residues" evidence="2">
    <location>
        <begin position="731"/>
        <end position="742"/>
    </location>
</feature>
<evidence type="ECO:0000313" key="6">
    <source>
        <dbReference type="EMBL" id="CAF3639402.1"/>
    </source>
</evidence>
<dbReference type="Proteomes" id="UP000663829">
    <property type="component" value="Unassembled WGS sequence"/>
</dbReference>